<sequence length="535" mass="57092">MASNKKTFGLDEALKHPDHSRPKTRREFISQGFKAGGGMMLGTSIFSLMGSRAHGISDGLLNKYYNPSSCELSNLTGRKIPFICFDLAGGANISGSNVLVGGPGGQLDPLSTAGYQKLGLTPDIAPNDAGDFSDNSLGLLFHSESAMLRGIQERASAAAQAATNGAVIPGRSDNDTGNNPHNPMYGIYQAGLRGQLVQLVGSENTESGGNSMAPSMYINPEIRPTKIDRASDARGLVDVGDLNQLLDNPEDVVAVMEAMKHITDFKLDMSNTLTSQDTQLKERISCEYLRSADTLEKYNDPNVIDPSADPIIVGSSGIFSQAEFDGDREFQKTASVMKLVIDGHAGAGTIEMGGYDYHTGDRRTGEARDLRAGRCIGACIEYAMQKNTPLMLYVFSDGSVASNGMIEMVNGIEKGVWTGDNSSTAASFFLVIDPMGGRPALLDQMPSNPLMHQQIGWMRSDASVETGATPAANSVNLLVETVILNYMALHGEEVSFANAGYFPSQSLGATVDERKRYIAFQPLASVSGGYITPPP</sequence>
<keyword evidence="3" id="KW-1185">Reference proteome</keyword>
<dbReference type="RefSeq" id="WP_258330953.1">
    <property type="nucleotide sequence ID" value="NZ_JAPTGG010000004.1"/>
</dbReference>
<evidence type="ECO:0000256" key="1">
    <source>
        <dbReference type="SAM" id="MobiDB-lite"/>
    </source>
</evidence>
<evidence type="ECO:0000313" key="3">
    <source>
        <dbReference type="Proteomes" id="UP001069090"/>
    </source>
</evidence>
<name>A0A9J6RKQ2_9GAMM</name>
<proteinExistence type="predicted"/>
<accession>A0A9J6RKQ2</accession>
<organism evidence="2 3">
    <name type="scientific">Dasania phycosphaerae</name>
    <dbReference type="NCBI Taxonomy" id="2950436"/>
    <lineage>
        <taxon>Bacteria</taxon>
        <taxon>Pseudomonadati</taxon>
        <taxon>Pseudomonadota</taxon>
        <taxon>Gammaproteobacteria</taxon>
        <taxon>Cellvibrionales</taxon>
        <taxon>Spongiibacteraceae</taxon>
        <taxon>Dasania</taxon>
    </lineage>
</organism>
<dbReference type="Proteomes" id="UP001069090">
    <property type="component" value="Unassembled WGS sequence"/>
</dbReference>
<feature type="compositionally biased region" description="Basic and acidic residues" evidence="1">
    <location>
        <begin position="8"/>
        <end position="25"/>
    </location>
</feature>
<feature type="region of interest" description="Disordered" evidence="1">
    <location>
        <begin position="1"/>
        <end position="25"/>
    </location>
</feature>
<reference evidence="2 3" key="1">
    <citation type="submission" date="2022-12" db="EMBL/GenBank/DDBJ databases">
        <title>Dasania phycosphaerae sp. nov., isolated from particulate material of the south coast of Korea.</title>
        <authorList>
            <person name="Jiang Y."/>
        </authorList>
    </citation>
    <scope>NUCLEOTIDE SEQUENCE [LARGE SCALE GENOMIC DNA]</scope>
    <source>
        <strain evidence="2 3">GY-19</strain>
    </source>
</reference>
<evidence type="ECO:0000313" key="2">
    <source>
        <dbReference type="EMBL" id="MCZ0864800.1"/>
    </source>
</evidence>
<protein>
    <submittedName>
        <fullName evidence="2">General secretion pathway protein GspF</fullName>
    </submittedName>
</protein>
<dbReference type="AlphaFoldDB" id="A0A9J6RKQ2"/>
<dbReference type="EMBL" id="JAPTGG010000004">
    <property type="protein sequence ID" value="MCZ0864800.1"/>
    <property type="molecule type" value="Genomic_DNA"/>
</dbReference>
<gene>
    <name evidence="2" type="ORF">O0V09_06285</name>
</gene>
<comment type="caution">
    <text evidence="2">The sequence shown here is derived from an EMBL/GenBank/DDBJ whole genome shotgun (WGS) entry which is preliminary data.</text>
</comment>